<evidence type="ECO:0000313" key="10">
    <source>
        <dbReference type="EMBL" id="AIJ05701.1"/>
    </source>
</evidence>
<accession>A0A076LC18</accession>
<dbReference type="PROSITE" id="PS51171">
    <property type="entry name" value="PREPHENATE_DEHYDR_3"/>
    <property type="match status" value="1"/>
</dbReference>
<dbReference type="Gene3D" id="3.40.190.10">
    <property type="entry name" value="Periplasmic binding protein-like II"/>
    <property type="match status" value="2"/>
</dbReference>
<dbReference type="KEGG" id="mjh:JH146_0856"/>
<dbReference type="EC" id="4.2.1.51" evidence="2"/>
<comment type="pathway">
    <text evidence="1">Amino-acid biosynthesis; L-phenylalanine biosynthesis; phenylpyruvate from prephenate: step 1/1.</text>
</comment>
<dbReference type="PROSITE" id="PS00857">
    <property type="entry name" value="PREPHENATE_DEHYDR_1"/>
    <property type="match status" value="1"/>
</dbReference>
<dbReference type="SUPFAM" id="SSF55021">
    <property type="entry name" value="ACT-like"/>
    <property type="match status" value="1"/>
</dbReference>
<feature type="domain" description="Prephenate dehydratase" evidence="8">
    <location>
        <begin position="4"/>
        <end position="179"/>
    </location>
</feature>
<dbReference type="InterPro" id="IPR018528">
    <property type="entry name" value="Preph_deHydtase_CS"/>
</dbReference>
<dbReference type="GO" id="GO:0009094">
    <property type="term" value="P:L-phenylalanine biosynthetic process"/>
    <property type="evidence" value="ECO:0007669"/>
    <property type="project" value="UniProtKB-KW"/>
</dbReference>
<dbReference type="RefSeq" id="WP_048201853.1">
    <property type="nucleotide sequence ID" value="NZ_CP009149.1"/>
</dbReference>
<keyword evidence="3" id="KW-0028">Amino-acid biosynthesis</keyword>
<dbReference type="FunFam" id="3.40.190.10:FF:000034">
    <property type="entry name" value="Chorismate mutase/prephenate dehydratase"/>
    <property type="match status" value="1"/>
</dbReference>
<evidence type="ECO:0000256" key="4">
    <source>
        <dbReference type="ARBA" id="ARBA00023141"/>
    </source>
</evidence>
<dbReference type="OrthoDB" id="8755at2157"/>
<evidence type="ECO:0000256" key="1">
    <source>
        <dbReference type="ARBA" id="ARBA00004741"/>
    </source>
</evidence>
<evidence type="ECO:0000256" key="6">
    <source>
        <dbReference type="ARBA" id="ARBA00023239"/>
    </source>
</evidence>
<dbReference type="GeneID" id="24891463"/>
<dbReference type="Proteomes" id="UP000028781">
    <property type="component" value="Chromosome"/>
</dbReference>
<dbReference type="InterPro" id="IPR001086">
    <property type="entry name" value="Preph_deHydtase"/>
</dbReference>
<dbReference type="PROSITE" id="PS51671">
    <property type="entry name" value="ACT"/>
    <property type="match status" value="1"/>
</dbReference>
<evidence type="ECO:0000256" key="3">
    <source>
        <dbReference type="ARBA" id="ARBA00022605"/>
    </source>
</evidence>
<sequence length="272" mass="31341">MKNLSIYTLPKGTYSERATKKFLEYIDGNYKIDYCNSIYDVFEKVDNGGLGVVPIENSIEGSVSLTQDLLLQFKDIKILGELALDIHHNLIGYDKNKIKTVISHPQALAQCRNYIKKHGWEVKAVESTAKAVKIVAESKDETLGAIGSKESAEYYNLKILDENIEDYKNNRTRFILIGRDVKFKTLPKNYKVSIVFELKEDKPGALYHILKEFAEKNINLTRIESRPSKKRLGTYIFYIDFEDGKEKLEEILKSLERHTTFIILLGRYPVFD</sequence>
<dbReference type="PANTHER" id="PTHR21022:SF19">
    <property type="entry name" value="PREPHENATE DEHYDRATASE-RELATED"/>
    <property type="match status" value="1"/>
</dbReference>
<dbReference type="PROSITE" id="PS00858">
    <property type="entry name" value="PREPHENATE_DEHYDR_2"/>
    <property type="match status" value="1"/>
</dbReference>
<evidence type="ECO:0000259" key="9">
    <source>
        <dbReference type="PROSITE" id="PS51671"/>
    </source>
</evidence>
<gene>
    <name evidence="10" type="ORF">JH146_0856</name>
</gene>
<dbReference type="Pfam" id="PF01842">
    <property type="entry name" value="ACT"/>
    <property type="match status" value="1"/>
</dbReference>
<comment type="catalytic activity">
    <reaction evidence="7">
        <text>prephenate + H(+) = 3-phenylpyruvate + CO2 + H2O</text>
        <dbReference type="Rhea" id="RHEA:21648"/>
        <dbReference type="ChEBI" id="CHEBI:15377"/>
        <dbReference type="ChEBI" id="CHEBI:15378"/>
        <dbReference type="ChEBI" id="CHEBI:16526"/>
        <dbReference type="ChEBI" id="CHEBI:18005"/>
        <dbReference type="ChEBI" id="CHEBI:29934"/>
        <dbReference type="EC" id="4.2.1.51"/>
    </reaction>
</comment>
<dbReference type="PANTHER" id="PTHR21022">
    <property type="entry name" value="PREPHENATE DEHYDRATASE P PROTEIN"/>
    <property type="match status" value="1"/>
</dbReference>
<dbReference type="GO" id="GO:0005737">
    <property type="term" value="C:cytoplasm"/>
    <property type="evidence" value="ECO:0007669"/>
    <property type="project" value="TreeGrafter"/>
</dbReference>
<keyword evidence="6" id="KW-0456">Lyase</keyword>
<dbReference type="STRING" id="1301915.JH146_0856"/>
<dbReference type="GO" id="GO:0004664">
    <property type="term" value="F:prephenate dehydratase activity"/>
    <property type="evidence" value="ECO:0007669"/>
    <property type="project" value="UniProtKB-EC"/>
</dbReference>
<evidence type="ECO:0000256" key="2">
    <source>
        <dbReference type="ARBA" id="ARBA00013147"/>
    </source>
</evidence>
<dbReference type="Pfam" id="PF00800">
    <property type="entry name" value="PDT"/>
    <property type="match status" value="1"/>
</dbReference>
<dbReference type="InterPro" id="IPR045865">
    <property type="entry name" value="ACT-like_dom_sf"/>
</dbReference>
<evidence type="ECO:0000256" key="5">
    <source>
        <dbReference type="ARBA" id="ARBA00023222"/>
    </source>
</evidence>
<name>A0A076LC18_9EURY</name>
<dbReference type="AlphaFoldDB" id="A0A076LC18"/>
<evidence type="ECO:0000256" key="7">
    <source>
        <dbReference type="ARBA" id="ARBA00047848"/>
    </source>
</evidence>
<evidence type="ECO:0000313" key="11">
    <source>
        <dbReference type="Proteomes" id="UP000028781"/>
    </source>
</evidence>
<evidence type="ECO:0000259" key="8">
    <source>
        <dbReference type="PROSITE" id="PS51171"/>
    </source>
</evidence>
<keyword evidence="5" id="KW-0584">Phenylalanine biosynthesis</keyword>
<organism evidence="10 11">
    <name type="scientific">Methanocaldococcus bathoardescens</name>
    <dbReference type="NCBI Taxonomy" id="1301915"/>
    <lineage>
        <taxon>Archaea</taxon>
        <taxon>Methanobacteriati</taxon>
        <taxon>Methanobacteriota</taxon>
        <taxon>Methanomada group</taxon>
        <taxon>Methanococci</taxon>
        <taxon>Methanococcales</taxon>
        <taxon>Methanocaldococcaceae</taxon>
        <taxon>Methanocaldococcus</taxon>
    </lineage>
</organism>
<dbReference type="InterPro" id="IPR002912">
    <property type="entry name" value="ACT_dom"/>
</dbReference>
<reference evidence="10 11" key="1">
    <citation type="journal article" date="2015" name="Int. J. Syst. Evol. Microbiol.">
        <title>M ethanocaldococcus bathoardescens sp. nov., a hyperthermophilic methanogen isolated from a volcanically active deep-sea hydrothermal vent.</title>
        <authorList>
            <person name="Stewart L.C."/>
            <person name="Jung J.H."/>
            <person name="Kim Y.T."/>
            <person name="Kwon S.W."/>
            <person name="Park C.S."/>
            <person name="Holden J.F."/>
        </authorList>
    </citation>
    <scope>NUCLEOTIDE SEQUENCE [LARGE SCALE GENOMIC DNA]</scope>
    <source>
        <strain evidence="10 11">JH146</strain>
    </source>
</reference>
<feature type="domain" description="ACT" evidence="9">
    <location>
        <begin position="194"/>
        <end position="269"/>
    </location>
</feature>
<dbReference type="EMBL" id="CP009149">
    <property type="protein sequence ID" value="AIJ05701.1"/>
    <property type="molecule type" value="Genomic_DNA"/>
</dbReference>
<proteinExistence type="predicted"/>
<dbReference type="NCBIfam" id="NF008865">
    <property type="entry name" value="PRK11898.1"/>
    <property type="match status" value="1"/>
</dbReference>
<protein>
    <recommendedName>
        <fullName evidence="2">prephenate dehydratase</fullName>
        <ecNumber evidence="2">4.2.1.51</ecNumber>
    </recommendedName>
</protein>
<dbReference type="Gene3D" id="3.30.70.260">
    <property type="match status" value="1"/>
</dbReference>
<dbReference type="SUPFAM" id="SSF53850">
    <property type="entry name" value="Periplasmic binding protein-like II"/>
    <property type="match status" value="1"/>
</dbReference>
<dbReference type="CDD" id="cd13532">
    <property type="entry name" value="PBP2_PDT_like"/>
    <property type="match status" value="1"/>
</dbReference>
<dbReference type="HOGENOM" id="CLU_035008_0_2_2"/>
<keyword evidence="4" id="KW-0057">Aromatic amino acid biosynthesis</keyword>
<dbReference type="CDD" id="cd04905">
    <property type="entry name" value="ACT_CM-PDT"/>
    <property type="match status" value="1"/>
</dbReference>
<keyword evidence="11" id="KW-1185">Reference proteome</keyword>